<dbReference type="EMBL" id="PP511899">
    <property type="protein sequence ID" value="XCD08620.1"/>
    <property type="molecule type" value="Genomic_DNA"/>
</dbReference>
<reference evidence="1" key="1">
    <citation type="submission" date="2024-03" db="EMBL/GenBank/DDBJ databases">
        <title>Diverse circular DNA viruses in blood, oral, and fecal samples of captive lemurs.</title>
        <authorList>
            <person name="Paietta E.N."/>
            <person name="Kraberger S."/>
            <person name="Lund M.C."/>
            <person name="Custer J.M."/>
            <person name="Vargas K.M."/>
            <person name="Ehmke E.E."/>
            <person name="Yoder A.D."/>
            <person name="Varsani A."/>
        </authorList>
    </citation>
    <scope>NUCLEOTIDE SEQUENCE</scope>
    <source>
        <strain evidence="1">Duke_44SS_14</strain>
    </source>
</reference>
<name>A0AAU8BA17_9VIRU</name>
<accession>A0AAU8BA17</accession>
<proteinExistence type="predicted"/>
<organism evidence="1">
    <name type="scientific">Dulem virus 61</name>
    <dbReference type="NCBI Taxonomy" id="3145772"/>
    <lineage>
        <taxon>Viruses</taxon>
        <taxon>Monodnaviria</taxon>
        <taxon>Loebvirae</taxon>
        <taxon>Hofneiviricota</taxon>
        <taxon>Faserviricetes</taxon>
        <taxon>Tubulavirales</taxon>
        <taxon>Inoviridae</taxon>
        <taxon>Inovirus</taxon>
    </lineage>
</organism>
<protein>
    <submittedName>
        <fullName evidence="1">Uncharacterized protein</fullName>
    </submittedName>
</protein>
<evidence type="ECO:0000313" key="1">
    <source>
        <dbReference type="EMBL" id="XCD08620.1"/>
    </source>
</evidence>
<sequence>MQRMQIVGFEIIAGVSKKTGNPYDMSKIHTMIPLAQTENARGSVGTSYECPAHVLDKIKNLQTPFFCDVEVQDVQQYGRRVQQIASLSPVIQPKPAQPAVAAK</sequence>